<dbReference type="RefSeq" id="WP_015942189.1">
    <property type="nucleotide sequence ID" value="NC_011831.1"/>
</dbReference>
<dbReference type="EMBL" id="CP001337">
    <property type="protein sequence ID" value="ACL26343.1"/>
    <property type="molecule type" value="Genomic_DNA"/>
</dbReference>
<proteinExistence type="predicted"/>
<sequence>MSAITETLDRVFDRLLLLPPQPALPAPLTETVDETHEEELDDAPPATPGERAFSISLFISATRCTLQYVLLPIALPLIGLTTDISLPLVILLDLLAITMLVRSLRYFWQTRHPRRFDMLPLSLVILFIIFLSLGFDIWQLLT</sequence>
<keyword evidence="1" id="KW-1133">Transmembrane helix</keyword>
<protein>
    <submittedName>
        <fullName evidence="2">Uncharacterized protein</fullName>
    </submittedName>
</protein>
<keyword evidence="1" id="KW-0812">Transmembrane</keyword>
<feature type="transmembrane region" description="Helical" evidence="1">
    <location>
        <begin position="84"/>
        <end position="101"/>
    </location>
</feature>
<gene>
    <name evidence="2" type="ordered locus">Cagg_3504</name>
</gene>
<accession>B8G9J0</accession>
<dbReference type="Proteomes" id="UP000002508">
    <property type="component" value="Chromosome"/>
</dbReference>
<feature type="transmembrane region" description="Helical" evidence="1">
    <location>
        <begin position="121"/>
        <end position="141"/>
    </location>
</feature>
<dbReference type="HOGENOM" id="CLU_134274_0_0_0"/>
<dbReference type="STRING" id="326427.Cagg_3504"/>
<dbReference type="eggNOG" id="ENOG5033A12">
    <property type="taxonomic scope" value="Bacteria"/>
</dbReference>
<keyword evidence="1" id="KW-0472">Membrane</keyword>
<keyword evidence="3" id="KW-1185">Reference proteome</keyword>
<dbReference type="AlphaFoldDB" id="B8G9J0"/>
<evidence type="ECO:0000313" key="2">
    <source>
        <dbReference type="EMBL" id="ACL26343.1"/>
    </source>
</evidence>
<evidence type="ECO:0000256" key="1">
    <source>
        <dbReference type="SAM" id="Phobius"/>
    </source>
</evidence>
<organism evidence="2 3">
    <name type="scientific">Chloroflexus aggregans (strain MD-66 / DSM 9485)</name>
    <dbReference type="NCBI Taxonomy" id="326427"/>
    <lineage>
        <taxon>Bacteria</taxon>
        <taxon>Bacillati</taxon>
        <taxon>Chloroflexota</taxon>
        <taxon>Chloroflexia</taxon>
        <taxon>Chloroflexales</taxon>
        <taxon>Chloroflexineae</taxon>
        <taxon>Chloroflexaceae</taxon>
        <taxon>Chloroflexus</taxon>
    </lineage>
</organism>
<reference evidence="2" key="1">
    <citation type="submission" date="2008-12" db="EMBL/GenBank/DDBJ databases">
        <title>Complete sequence of Chloroflexus aggregans DSM 9485.</title>
        <authorList>
            <consortium name="US DOE Joint Genome Institute"/>
            <person name="Lucas S."/>
            <person name="Copeland A."/>
            <person name="Lapidus A."/>
            <person name="Glavina del Rio T."/>
            <person name="Dalin E."/>
            <person name="Tice H."/>
            <person name="Pitluck S."/>
            <person name="Foster B."/>
            <person name="Larimer F."/>
            <person name="Land M."/>
            <person name="Hauser L."/>
            <person name="Kyrpides N."/>
            <person name="Mikhailova N."/>
            <person name="Bryant D."/>
            <person name="Richardson P."/>
        </authorList>
    </citation>
    <scope>NUCLEOTIDE SEQUENCE</scope>
    <source>
        <strain evidence="2">DSM 9485</strain>
    </source>
</reference>
<evidence type="ECO:0000313" key="3">
    <source>
        <dbReference type="Proteomes" id="UP000002508"/>
    </source>
</evidence>
<feature type="transmembrane region" description="Helical" evidence="1">
    <location>
        <begin position="57"/>
        <end position="78"/>
    </location>
</feature>
<dbReference type="KEGG" id="cag:Cagg_3504"/>
<name>B8G9J0_CHLAD</name>